<dbReference type="InterPro" id="IPR013786">
    <property type="entry name" value="AcylCoA_DH/ox_N"/>
</dbReference>
<dbReference type="Pfam" id="PF02770">
    <property type="entry name" value="Acyl-CoA_dh_M"/>
    <property type="match status" value="1"/>
</dbReference>
<keyword evidence="11" id="KW-1185">Reference proteome</keyword>
<sequence length="369" mass="38598">MLQEAARGFLSESAPVSQLRALRDARDELGYSRDLWRAMAELGWTGILIPEEHGGLDFGHMGAGLVCQEMGRTLAASPYISTAIMAATAIRRGGGPGQQARWLPAIAAGEAVIAVAVDEARKHDPAGTALRAQASCNGFRLDGHKTFVADAVGADAIIVAARTGGEPGEAEGLSLFVVDARAQGLDIERTLMVDSRNAARLTLDGVQVDEADALGPVGGAFELLETVLGAGRAGLAAEMSGIAQESFARTLGYLRERTQFGRPIGSFQALQHRAAHLYCEIEVAKSAVLAGGQALDRDPTGAGFLVSLAKAKAGEVARLAVAEAVQMHGGIGMTDAVDIGLFMKRARVAGEWLGDASFHAGRIARLRCF</sequence>
<evidence type="ECO:0000256" key="4">
    <source>
        <dbReference type="ARBA" id="ARBA00022827"/>
    </source>
</evidence>
<comment type="caution">
    <text evidence="10">The sequence shown here is derived from an EMBL/GenBank/DDBJ whole genome shotgun (WGS) entry which is preliminary data.</text>
</comment>
<evidence type="ECO:0000313" key="10">
    <source>
        <dbReference type="EMBL" id="KAA2242371.1"/>
    </source>
</evidence>
<dbReference type="EMBL" id="VUOA01000006">
    <property type="protein sequence ID" value="KAA2242371.1"/>
    <property type="molecule type" value="Genomic_DNA"/>
</dbReference>
<reference evidence="10 11" key="2">
    <citation type="submission" date="2019-09" db="EMBL/GenBank/DDBJ databases">
        <authorList>
            <person name="Jin C."/>
        </authorList>
    </citation>
    <scope>NUCLEOTIDE SEQUENCE [LARGE SCALE GENOMIC DNA]</scope>
    <source>
        <strain evidence="10 11">BN140002</strain>
    </source>
</reference>
<dbReference type="Pfam" id="PF00441">
    <property type="entry name" value="Acyl-CoA_dh_1"/>
    <property type="match status" value="1"/>
</dbReference>
<evidence type="ECO:0000313" key="11">
    <source>
        <dbReference type="Proteomes" id="UP000323142"/>
    </source>
</evidence>
<comment type="cofactor">
    <cofactor evidence="1 6">
        <name>FAD</name>
        <dbReference type="ChEBI" id="CHEBI:57692"/>
    </cofactor>
</comment>
<keyword evidence="3 6" id="KW-0285">Flavoprotein</keyword>
<evidence type="ECO:0000259" key="7">
    <source>
        <dbReference type="Pfam" id="PF00441"/>
    </source>
</evidence>
<gene>
    <name evidence="10" type="ORF">F0L46_03125</name>
</gene>
<dbReference type="InterPro" id="IPR037069">
    <property type="entry name" value="AcylCoA_DH/ox_N_sf"/>
</dbReference>
<dbReference type="GO" id="GO:0050660">
    <property type="term" value="F:flavin adenine dinucleotide binding"/>
    <property type="evidence" value="ECO:0007669"/>
    <property type="project" value="InterPro"/>
</dbReference>
<dbReference type="CDD" id="cd00567">
    <property type="entry name" value="ACAD"/>
    <property type="match status" value="1"/>
</dbReference>
<accession>A0A5B2VT52</accession>
<dbReference type="Pfam" id="PF02771">
    <property type="entry name" value="Acyl-CoA_dh_N"/>
    <property type="match status" value="1"/>
</dbReference>
<dbReference type="InterPro" id="IPR009075">
    <property type="entry name" value="AcylCo_DH/oxidase_C"/>
</dbReference>
<dbReference type="InterPro" id="IPR006091">
    <property type="entry name" value="Acyl-CoA_Oxase/DH_mid-dom"/>
</dbReference>
<comment type="similarity">
    <text evidence="2 6">Belongs to the acyl-CoA dehydrogenase family.</text>
</comment>
<dbReference type="GO" id="GO:0003995">
    <property type="term" value="F:acyl-CoA dehydrogenase activity"/>
    <property type="evidence" value="ECO:0007669"/>
    <property type="project" value="TreeGrafter"/>
</dbReference>
<dbReference type="PANTHER" id="PTHR43884:SF20">
    <property type="entry name" value="ACYL-COA DEHYDROGENASE FADE28"/>
    <property type="match status" value="1"/>
</dbReference>
<evidence type="ECO:0000256" key="6">
    <source>
        <dbReference type="RuleBase" id="RU362125"/>
    </source>
</evidence>
<evidence type="ECO:0000259" key="9">
    <source>
        <dbReference type="Pfam" id="PF02771"/>
    </source>
</evidence>
<keyword evidence="4 6" id="KW-0274">FAD</keyword>
<dbReference type="Gene3D" id="1.10.540.10">
    <property type="entry name" value="Acyl-CoA dehydrogenase/oxidase, N-terminal domain"/>
    <property type="match status" value="1"/>
</dbReference>
<protein>
    <submittedName>
        <fullName evidence="10">Acyl-CoA dehydrogenase family protein</fullName>
    </submittedName>
</protein>
<dbReference type="PANTHER" id="PTHR43884">
    <property type="entry name" value="ACYL-COA DEHYDROGENASE"/>
    <property type="match status" value="1"/>
</dbReference>
<dbReference type="SUPFAM" id="SSF47203">
    <property type="entry name" value="Acyl-CoA dehydrogenase C-terminal domain-like"/>
    <property type="match status" value="1"/>
</dbReference>
<dbReference type="InterPro" id="IPR046373">
    <property type="entry name" value="Acyl-CoA_Oxase/DH_mid-dom_sf"/>
</dbReference>
<dbReference type="InterPro" id="IPR009100">
    <property type="entry name" value="AcylCoA_DH/oxidase_NM_dom_sf"/>
</dbReference>
<dbReference type="Gene3D" id="1.20.140.10">
    <property type="entry name" value="Butyryl-CoA Dehydrogenase, subunit A, domain 3"/>
    <property type="match status" value="1"/>
</dbReference>
<dbReference type="SUPFAM" id="SSF56645">
    <property type="entry name" value="Acyl-CoA dehydrogenase NM domain-like"/>
    <property type="match status" value="1"/>
</dbReference>
<dbReference type="AlphaFoldDB" id="A0A5B2VT52"/>
<evidence type="ECO:0000256" key="5">
    <source>
        <dbReference type="ARBA" id="ARBA00023002"/>
    </source>
</evidence>
<keyword evidence="5 6" id="KW-0560">Oxidoreductase</keyword>
<dbReference type="OrthoDB" id="9775090at2"/>
<proteinExistence type="inferred from homology"/>
<evidence type="ECO:0000256" key="3">
    <source>
        <dbReference type="ARBA" id="ARBA00022630"/>
    </source>
</evidence>
<dbReference type="Proteomes" id="UP000323142">
    <property type="component" value="Unassembled WGS sequence"/>
</dbReference>
<evidence type="ECO:0000259" key="8">
    <source>
        <dbReference type="Pfam" id="PF02770"/>
    </source>
</evidence>
<dbReference type="InterPro" id="IPR036250">
    <property type="entry name" value="AcylCo_DH-like_C"/>
</dbReference>
<dbReference type="Gene3D" id="2.40.110.10">
    <property type="entry name" value="Butyryl-CoA Dehydrogenase, subunit A, domain 2"/>
    <property type="match status" value="1"/>
</dbReference>
<feature type="domain" description="Acyl-CoA dehydrogenase/oxidase C-terminal" evidence="7">
    <location>
        <begin position="222"/>
        <end position="365"/>
    </location>
</feature>
<reference evidence="10 11" key="1">
    <citation type="submission" date="2019-09" db="EMBL/GenBank/DDBJ databases">
        <title>Salinarimonas rosea gen. nov., sp. nov., a new member of the a-2 subgroup of the Proteobacteria.</title>
        <authorList>
            <person name="Liu J."/>
        </authorList>
    </citation>
    <scope>NUCLEOTIDE SEQUENCE [LARGE SCALE GENOMIC DNA]</scope>
    <source>
        <strain evidence="10 11">BN140002</strain>
    </source>
</reference>
<organism evidence="10 11">
    <name type="scientific">Salinarimonas soli</name>
    <dbReference type="NCBI Taxonomy" id="1638099"/>
    <lineage>
        <taxon>Bacteria</taxon>
        <taxon>Pseudomonadati</taxon>
        <taxon>Pseudomonadota</taxon>
        <taxon>Alphaproteobacteria</taxon>
        <taxon>Hyphomicrobiales</taxon>
        <taxon>Salinarimonadaceae</taxon>
        <taxon>Salinarimonas</taxon>
    </lineage>
</organism>
<feature type="domain" description="Acyl-CoA oxidase/dehydrogenase middle" evidence="8">
    <location>
        <begin position="132"/>
        <end position="203"/>
    </location>
</feature>
<name>A0A5B2VT52_9HYPH</name>
<evidence type="ECO:0000256" key="1">
    <source>
        <dbReference type="ARBA" id="ARBA00001974"/>
    </source>
</evidence>
<feature type="domain" description="Acyl-CoA dehydrogenase/oxidase N-terminal" evidence="9">
    <location>
        <begin position="1"/>
        <end position="110"/>
    </location>
</feature>
<evidence type="ECO:0000256" key="2">
    <source>
        <dbReference type="ARBA" id="ARBA00009347"/>
    </source>
</evidence>